<evidence type="ECO:0000313" key="2">
    <source>
        <dbReference type="EMBL" id="GAB0138466.1"/>
    </source>
</evidence>
<keyword evidence="3" id="KW-1185">Reference proteome</keyword>
<accession>A0ABQ0CYE7</accession>
<evidence type="ECO:0000256" key="1">
    <source>
        <dbReference type="SAM" id="Phobius"/>
    </source>
</evidence>
<name>A0ABQ0CYE7_9HYPO</name>
<gene>
    <name evidence="2" type="primary">g6701</name>
    <name evidence="2" type="ORF">EsDP_00006701</name>
</gene>
<evidence type="ECO:0000313" key="3">
    <source>
        <dbReference type="Proteomes" id="UP001562357"/>
    </source>
</evidence>
<keyword evidence="1" id="KW-0472">Membrane</keyword>
<feature type="transmembrane region" description="Helical" evidence="1">
    <location>
        <begin position="87"/>
        <end position="109"/>
    </location>
</feature>
<keyword evidence="1" id="KW-1133">Transmembrane helix</keyword>
<feature type="transmembrane region" description="Helical" evidence="1">
    <location>
        <begin position="115"/>
        <end position="134"/>
    </location>
</feature>
<keyword evidence="1" id="KW-0812">Transmembrane</keyword>
<comment type="caution">
    <text evidence="2">The sequence shown here is derived from an EMBL/GenBank/DDBJ whole genome shotgun (WGS) entry which is preliminary data.</text>
</comment>
<dbReference type="EMBL" id="BAAFGZ010000420">
    <property type="protein sequence ID" value="GAB0138466.1"/>
    <property type="molecule type" value="Genomic_DNA"/>
</dbReference>
<reference evidence="3" key="1">
    <citation type="submission" date="2024-06" db="EMBL/GenBank/DDBJ databases">
        <title>Draft Genome Sequences of Epichloe bromicola Strains Isolated from Elymus ciliaris.</title>
        <authorList>
            <consortium name="Epichloe bromicola genome sequencing consortium"/>
            <person name="Miura A."/>
            <person name="Imano S."/>
            <person name="Ashida A."/>
            <person name="Sato I."/>
            <person name="Chiba S."/>
            <person name="Tanaka A."/>
            <person name="Camagna M."/>
            <person name="Takemoto D."/>
        </authorList>
    </citation>
    <scope>NUCLEOTIDE SEQUENCE [LARGE SCALE GENOMIC DNA]</scope>
    <source>
        <strain evidence="3">DP</strain>
    </source>
</reference>
<dbReference type="Pfam" id="PF16015">
    <property type="entry name" value="Promethin"/>
    <property type="match status" value="1"/>
</dbReference>
<dbReference type="Proteomes" id="UP001562357">
    <property type="component" value="Unassembled WGS sequence"/>
</dbReference>
<protein>
    <submittedName>
        <fullName evidence="2">Uncharacterized protein</fullName>
    </submittedName>
</protein>
<sequence length="174" mass="18821">MPAALHNHDDNVTATIEEKAPGAYSRAQRSLDWLMPPSSRQRAYDDVSAFASARPILFSFLVAQGLFSSLPLLLFVAFSVSCVASALGAAIIFSLFWIGVALLALVPTLLLTSSLAVLLWTWCVGSFFVARWLYTRAPFAVNAGVQVDAGGKQVNILKDEHGFDGSIKDAKNHH</sequence>
<feature type="transmembrane region" description="Helical" evidence="1">
    <location>
        <begin position="56"/>
        <end position="80"/>
    </location>
</feature>
<proteinExistence type="predicted"/>
<organism evidence="2 3">
    <name type="scientific">Epichloe bromicola</name>
    <dbReference type="NCBI Taxonomy" id="79588"/>
    <lineage>
        <taxon>Eukaryota</taxon>
        <taxon>Fungi</taxon>
        <taxon>Dikarya</taxon>
        <taxon>Ascomycota</taxon>
        <taxon>Pezizomycotina</taxon>
        <taxon>Sordariomycetes</taxon>
        <taxon>Hypocreomycetidae</taxon>
        <taxon>Hypocreales</taxon>
        <taxon>Clavicipitaceae</taxon>
        <taxon>Epichloe</taxon>
    </lineage>
</organism>